<comment type="similarity">
    <text evidence="2">In the C-terminal section; belongs to the peptidase M41 family.</text>
</comment>
<evidence type="ECO:0000259" key="11">
    <source>
        <dbReference type="SMART" id="SM00382"/>
    </source>
</evidence>
<evidence type="ECO:0000313" key="12">
    <source>
        <dbReference type="EMBL" id="HIQ83142.1"/>
    </source>
</evidence>
<keyword evidence="3" id="KW-0645">Protease</keyword>
<dbReference type="InterPro" id="IPR027417">
    <property type="entry name" value="P-loop_NTPase"/>
</dbReference>
<comment type="caution">
    <text evidence="12">The sequence shown here is derived from an EMBL/GenBank/DDBJ whole genome shotgun (WGS) entry which is preliminary data.</text>
</comment>
<accession>A0A9D0ZM90</accession>
<evidence type="ECO:0000256" key="3">
    <source>
        <dbReference type="ARBA" id="ARBA00022670"/>
    </source>
</evidence>
<keyword evidence="4" id="KW-0479">Metal-binding</keyword>
<reference evidence="12" key="1">
    <citation type="submission" date="2020-10" db="EMBL/GenBank/DDBJ databases">
        <authorList>
            <person name="Gilroy R."/>
        </authorList>
    </citation>
    <scope>NUCLEOTIDE SEQUENCE</scope>
    <source>
        <strain evidence="12">ChiSjej6B24-2974</strain>
    </source>
</reference>
<dbReference type="InterPro" id="IPR003593">
    <property type="entry name" value="AAA+_ATPase"/>
</dbReference>
<evidence type="ECO:0000256" key="5">
    <source>
        <dbReference type="ARBA" id="ARBA00022741"/>
    </source>
</evidence>
<dbReference type="Gene3D" id="3.40.50.300">
    <property type="entry name" value="P-loop containing nucleotide triphosphate hydrolases"/>
    <property type="match status" value="1"/>
</dbReference>
<dbReference type="GO" id="GO:0004176">
    <property type="term" value="F:ATP-dependent peptidase activity"/>
    <property type="evidence" value="ECO:0007669"/>
    <property type="project" value="InterPro"/>
</dbReference>
<evidence type="ECO:0000256" key="1">
    <source>
        <dbReference type="ARBA" id="ARBA00001947"/>
    </source>
</evidence>
<evidence type="ECO:0000313" key="13">
    <source>
        <dbReference type="Proteomes" id="UP000824260"/>
    </source>
</evidence>
<dbReference type="GO" id="GO:0046872">
    <property type="term" value="F:metal ion binding"/>
    <property type="evidence" value="ECO:0007669"/>
    <property type="project" value="UniProtKB-KW"/>
</dbReference>
<dbReference type="Pfam" id="PF17862">
    <property type="entry name" value="AAA_lid_3"/>
    <property type="match status" value="1"/>
</dbReference>
<dbReference type="GO" id="GO:0005737">
    <property type="term" value="C:cytoplasm"/>
    <property type="evidence" value="ECO:0007669"/>
    <property type="project" value="UniProtKB-ARBA"/>
</dbReference>
<dbReference type="FunFam" id="3.40.50.300:FF:000352">
    <property type="entry name" value="ATP-dependent zinc metalloprotease FTSH 7, chloroplastic"/>
    <property type="match status" value="1"/>
</dbReference>
<name>A0A9D0ZM90_9FIRM</name>
<comment type="similarity">
    <text evidence="10">Belongs to the AAA ATPase family.</text>
</comment>
<keyword evidence="7" id="KW-0862">Zinc</keyword>
<dbReference type="CDD" id="cd19501">
    <property type="entry name" value="RecA-like_FtsH"/>
    <property type="match status" value="1"/>
</dbReference>
<reference evidence="12" key="2">
    <citation type="journal article" date="2021" name="PeerJ">
        <title>Extensive microbial diversity within the chicken gut microbiome revealed by metagenomics and culture.</title>
        <authorList>
            <person name="Gilroy R."/>
            <person name="Ravi A."/>
            <person name="Getino M."/>
            <person name="Pursley I."/>
            <person name="Horton D.L."/>
            <person name="Alikhan N.F."/>
            <person name="Baker D."/>
            <person name="Gharbi K."/>
            <person name="Hall N."/>
            <person name="Watson M."/>
            <person name="Adriaenssens E.M."/>
            <person name="Foster-Nyarko E."/>
            <person name="Jarju S."/>
            <person name="Secka A."/>
            <person name="Antonio M."/>
            <person name="Oren A."/>
            <person name="Chaudhuri R.R."/>
            <person name="La Ragione R."/>
            <person name="Hildebrand F."/>
            <person name="Pallen M.J."/>
        </authorList>
    </citation>
    <scope>NUCLEOTIDE SEQUENCE</scope>
    <source>
        <strain evidence="12">ChiSjej6B24-2974</strain>
    </source>
</reference>
<dbReference type="Proteomes" id="UP000824260">
    <property type="component" value="Unassembled WGS sequence"/>
</dbReference>
<dbReference type="GO" id="GO:0004222">
    <property type="term" value="F:metalloendopeptidase activity"/>
    <property type="evidence" value="ECO:0007669"/>
    <property type="project" value="InterPro"/>
</dbReference>
<keyword evidence="5 10" id="KW-0547">Nucleotide-binding</keyword>
<dbReference type="GO" id="GO:0006508">
    <property type="term" value="P:proteolysis"/>
    <property type="evidence" value="ECO:0007669"/>
    <property type="project" value="UniProtKB-KW"/>
</dbReference>
<dbReference type="Gene3D" id="1.20.58.760">
    <property type="entry name" value="Peptidase M41"/>
    <property type="match status" value="1"/>
</dbReference>
<dbReference type="EMBL" id="DVFZ01000085">
    <property type="protein sequence ID" value="HIQ83142.1"/>
    <property type="molecule type" value="Genomic_DNA"/>
</dbReference>
<dbReference type="GO" id="GO:0030163">
    <property type="term" value="P:protein catabolic process"/>
    <property type="evidence" value="ECO:0007669"/>
    <property type="project" value="TreeGrafter"/>
</dbReference>
<dbReference type="GO" id="GO:0005524">
    <property type="term" value="F:ATP binding"/>
    <property type="evidence" value="ECO:0007669"/>
    <property type="project" value="UniProtKB-KW"/>
</dbReference>
<proteinExistence type="inferred from homology"/>
<dbReference type="InterPro" id="IPR003960">
    <property type="entry name" value="ATPase_AAA_CS"/>
</dbReference>
<dbReference type="PANTHER" id="PTHR23076:SF97">
    <property type="entry name" value="ATP-DEPENDENT ZINC METALLOPROTEASE YME1L1"/>
    <property type="match status" value="1"/>
</dbReference>
<dbReference type="InterPro" id="IPR037219">
    <property type="entry name" value="Peptidase_M41-like"/>
</dbReference>
<dbReference type="InterPro" id="IPR041569">
    <property type="entry name" value="AAA_lid_3"/>
</dbReference>
<gene>
    <name evidence="12" type="ORF">IAA52_08565</name>
</gene>
<evidence type="ECO:0000256" key="9">
    <source>
        <dbReference type="ARBA" id="ARBA00023049"/>
    </source>
</evidence>
<dbReference type="InterPro" id="IPR003959">
    <property type="entry name" value="ATPase_AAA_core"/>
</dbReference>
<protein>
    <submittedName>
        <fullName evidence="12">AAA family ATPase</fullName>
    </submittedName>
</protein>
<evidence type="ECO:0000256" key="6">
    <source>
        <dbReference type="ARBA" id="ARBA00022801"/>
    </source>
</evidence>
<dbReference type="GO" id="GO:0005886">
    <property type="term" value="C:plasma membrane"/>
    <property type="evidence" value="ECO:0007669"/>
    <property type="project" value="TreeGrafter"/>
</dbReference>
<organism evidence="12 13">
    <name type="scientific">Candidatus Pullichristensenella stercorigallinarum</name>
    <dbReference type="NCBI Taxonomy" id="2840909"/>
    <lineage>
        <taxon>Bacteria</taxon>
        <taxon>Bacillati</taxon>
        <taxon>Bacillota</taxon>
        <taxon>Clostridia</taxon>
        <taxon>Candidatus Pullichristensenella</taxon>
    </lineage>
</organism>
<keyword evidence="6" id="KW-0378">Hydrolase</keyword>
<sequence length="507" mass="53756">MKRTWNMISIGSMWLLLTGLVLSLLSGGGTAAVDTAARICLAGAVALFIASALLRPRALRAEAAGRVAGLDPVSAAPDCGFRDVAANEEARRSLEGLVDYLKDPQKYARYGARMPRGVLLYGPPGTGKTLLARALAGEAGVPFFALSGSDFVQMYVGVGASRVRELFKSARKAGKCVIFIDEIDAMAKKRDDQSSDERDQTLNALLSEMSGFRPTDGVIVLAATNRLDTLDPALLRPGRFDRQIEVGLPGREERLSILRLHSRNKPLARSVDLETLAGDTSCFSGASLENLLNEAAISAAGRGAEEIEPSDIRGAFYKTVAGADRKSTATRAERRVIAVHEAGHAIATMALTPENRLKRVSILPAGGGAAGYNLSIPPERTMLEKRHIENQIQVLLAGRAAELLVGGEEALTAGASNDLSRAAELAAALVMDLGMGGEPAVSLRALSRACGGGDDAKPLCRQKLGELFERVSALLLEHSDELLLLTEALVEREALSGEEVEALLRAA</sequence>
<dbReference type="SMART" id="SM00382">
    <property type="entry name" value="AAA"/>
    <property type="match status" value="1"/>
</dbReference>
<keyword evidence="8 10" id="KW-0067">ATP-binding</keyword>
<evidence type="ECO:0000256" key="2">
    <source>
        <dbReference type="ARBA" id="ARBA00010044"/>
    </source>
</evidence>
<feature type="domain" description="AAA+ ATPase" evidence="11">
    <location>
        <begin position="114"/>
        <end position="250"/>
    </location>
</feature>
<dbReference type="GO" id="GO:0016887">
    <property type="term" value="F:ATP hydrolysis activity"/>
    <property type="evidence" value="ECO:0007669"/>
    <property type="project" value="InterPro"/>
</dbReference>
<evidence type="ECO:0000256" key="10">
    <source>
        <dbReference type="RuleBase" id="RU003651"/>
    </source>
</evidence>
<dbReference type="SUPFAM" id="SSF140990">
    <property type="entry name" value="FtsH protease domain-like"/>
    <property type="match status" value="1"/>
</dbReference>
<dbReference type="InterPro" id="IPR000642">
    <property type="entry name" value="Peptidase_M41"/>
</dbReference>
<dbReference type="PROSITE" id="PS00674">
    <property type="entry name" value="AAA"/>
    <property type="match status" value="1"/>
</dbReference>
<evidence type="ECO:0000256" key="4">
    <source>
        <dbReference type="ARBA" id="ARBA00022723"/>
    </source>
</evidence>
<dbReference type="PANTHER" id="PTHR23076">
    <property type="entry name" value="METALLOPROTEASE M41 FTSH"/>
    <property type="match status" value="1"/>
</dbReference>
<comment type="cofactor">
    <cofactor evidence="1">
        <name>Zn(2+)</name>
        <dbReference type="ChEBI" id="CHEBI:29105"/>
    </cofactor>
</comment>
<dbReference type="SUPFAM" id="SSF52540">
    <property type="entry name" value="P-loop containing nucleoside triphosphate hydrolases"/>
    <property type="match status" value="1"/>
</dbReference>
<dbReference type="Pfam" id="PF01434">
    <property type="entry name" value="Peptidase_M41"/>
    <property type="match status" value="1"/>
</dbReference>
<keyword evidence="9" id="KW-0482">Metalloprotease</keyword>
<dbReference type="Gene3D" id="1.10.8.60">
    <property type="match status" value="1"/>
</dbReference>
<evidence type="ECO:0000256" key="8">
    <source>
        <dbReference type="ARBA" id="ARBA00022840"/>
    </source>
</evidence>
<dbReference type="Pfam" id="PF00004">
    <property type="entry name" value="AAA"/>
    <property type="match status" value="1"/>
</dbReference>
<evidence type="ECO:0000256" key="7">
    <source>
        <dbReference type="ARBA" id="ARBA00022833"/>
    </source>
</evidence>
<dbReference type="AlphaFoldDB" id="A0A9D0ZM90"/>